<evidence type="ECO:0000313" key="2">
    <source>
        <dbReference type="EMBL" id="CAI0416130.1"/>
    </source>
</evidence>
<dbReference type="AlphaFoldDB" id="A0AAV0K421"/>
<dbReference type="EMBL" id="CAMGYJ010000005">
    <property type="protein sequence ID" value="CAI0416130.1"/>
    <property type="molecule type" value="Genomic_DNA"/>
</dbReference>
<feature type="signal peptide" evidence="1">
    <location>
        <begin position="1"/>
        <end position="17"/>
    </location>
</feature>
<comment type="caution">
    <text evidence="2">The sequence shown here is derived from an EMBL/GenBank/DDBJ whole genome shotgun (WGS) entry which is preliminary data.</text>
</comment>
<accession>A0AAV0K421</accession>
<name>A0AAV0K421_9ROSI</name>
<evidence type="ECO:0000313" key="3">
    <source>
        <dbReference type="Proteomes" id="UP001154282"/>
    </source>
</evidence>
<sequence>MMLFFVLLSSFFYLLRSFSPLFSVSSCHSKGAGLKEEFGEGSCFLLRCVVQQP</sequence>
<keyword evidence="3" id="KW-1185">Reference proteome</keyword>
<protein>
    <submittedName>
        <fullName evidence="2">Uncharacterized protein</fullName>
    </submittedName>
</protein>
<organism evidence="2 3">
    <name type="scientific">Linum tenue</name>
    <dbReference type="NCBI Taxonomy" id="586396"/>
    <lineage>
        <taxon>Eukaryota</taxon>
        <taxon>Viridiplantae</taxon>
        <taxon>Streptophyta</taxon>
        <taxon>Embryophyta</taxon>
        <taxon>Tracheophyta</taxon>
        <taxon>Spermatophyta</taxon>
        <taxon>Magnoliopsida</taxon>
        <taxon>eudicotyledons</taxon>
        <taxon>Gunneridae</taxon>
        <taxon>Pentapetalae</taxon>
        <taxon>rosids</taxon>
        <taxon>fabids</taxon>
        <taxon>Malpighiales</taxon>
        <taxon>Linaceae</taxon>
        <taxon>Linum</taxon>
    </lineage>
</organism>
<evidence type="ECO:0000256" key="1">
    <source>
        <dbReference type="SAM" id="SignalP"/>
    </source>
</evidence>
<proteinExistence type="predicted"/>
<keyword evidence="1" id="KW-0732">Signal</keyword>
<feature type="chain" id="PRO_5043784939" evidence="1">
    <location>
        <begin position="18"/>
        <end position="53"/>
    </location>
</feature>
<reference evidence="2" key="1">
    <citation type="submission" date="2022-08" db="EMBL/GenBank/DDBJ databases">
        <authorList>
            <person name="Gutierrez-Valencia J."/>
        </authorList>
    </citation>
    <scope>NUCLEOTIDE SEQUENCE</scope>
</reference>
<gene>
    <name evidence="2" type="ORF">LITE_LOCUS16864</name>
</gene>
<dbReference type="Proteomes" id="UP001154282">
    <property type="component" value="Unassembled WGS sequence"/>
</dbReference>